<dbReference type="InterPro" id="IPR036116">
    <property type="entry name" value="FN3_sf"/>
</dbReference>
<keyword evidence="2" id="KW-1133">Transmembrane helix</keyword>
<dbReference type="PROSITE" id="PS01186">
    <property type="entry name" value="EGF_2"/>
    <property type="match status" value="1"/>
</dbReference>
<dbReference type="InterPro" id="IPR000152">
    <property type="entry name" value="EGF-type_Asp/Asn_hydroxyl_site"/>
</dbReference>
<evidence type="ECO:0000256" key="2">
    <source>
        <dbReference type="SAM" id="Phobius"/>
    </source>
</evidence>
<evidence type="ECO:0000259" key="4">
    <source>
        <dbReference type="PROSITE" id="PS01186"/>
    </source>
</evidence>
<dbReference type="PANTHER" id="PTHR16897:SF2">
    <property type="entry name" value="OS03G0226600 PROTEIN"/>
    <property type="match status" value="1"/>
</dbReference>
<name>A0AAN8QFP8_PATCE</name>
<evidence type="ECO:0000256" key="1">
    <source>
        <dbReference type="ARBA" id="ARBA00023157"/>
    </source>
</evidence>
<accession>A0AAN8QFP8</accession>
<dbReference type="PROSITE" id="PS00022">
    <property type="entry name" value="EGF_1"/>
    <property type="match status" value="1"/>
</dbReference>
<dbReference type="PROSITE" id="PS01187">
    <property type="entry name" value="EGF_CA"/>
    <property type="match status" value="1"/>
</dbReference>
<feature type="transmembrane region" description="Helical" evidence="2">
    <location>
        <begin position="3552"/>
        <end position="3578"/>
    </location>
</feature>
<dbReference type="EMBL" id="JAZGQO010000002">
    <property type="protein sequence ID" value="KAK6192291.1"/>
    <property type="molecule type" value="Genomic_DNA"/>
</dbReference>
<keyword evidence="2" id="KW-0812">Transmembrane</keyword>
<dbReference type="InterPro" id="IPR000742">
    <property type="entry name" value="EGF"/>
</dbReference>
<dbReference type="SUPFAM" id="SSF49265">
    <property type="entry name" value="Fibronectin type III"/>
    <property type="match status" value="1"/>
</dbReference>
<dbReference type="CDD" id="cd00063">
    <property type="entry name" value="FN3"/>
    <property type="match status" value="1"/>
</dbReference>
<dbReference type="GO" id="GO:0005509">
    <property type="term" value="F:calcium ion binding"/>
    <property type="evidence" value="ECO:0007669"/>
    <property type="project" value="InterPro"/>
</dbReference>
<evidence type="ECO:0000313" key="6">
    <source>
        <dbReference type="Proteomes" id="UP001347796"/>
    </source>
</evidence>
<organism evidence="5 6">
    <name type="scientific">Patella caerulea</name>
    <name type="common">Rayed Mediterranean limpet</name>
    <dbReference type="NCBI Taxonomy" id="87958"/>
    <lineage>
        <taxon>Eukaryota</taxon>
        <taxon>Metazoa</taxon>
        <taxon>Spiralia</taxon>
        <taxon>Lophotrochozoa</taxon>
        <taxon>Mollusca</taxon>
        <taxon>Gastropoda</taxon>
        <taxon>Patellogastropoda</taxon>
        <taxon>Patelloidea</taxon>
        <taxon>Patellidae</taxon>
        <taxon>Patella</taxon>
    </lineage>
</organism>
<keyword evidence="6" id="KW-1185">Reference proteome</keyword>
<dbReference type="InterPro" id="IPR003961">
    <property type="entry name" value="FN3_dom"/>
</dbReference>
<protein>
    <recommendedName>
        <fullName evidence="3 4">EGF-like domain-containing protein</fullName>
    </recommendedName>
</protein>
<dbReference type="CDD" id="cd00054">
    <property type="entry name" value="EGF_CA"/>
    <property type="match status" value="2"/>
</dbReference>
<gene>
    <name evidence="5" type="ORF">SNE40_003784</name>
</gene>
<proteinExistence type="predicted"/>
<dbReference type="Gene3D" id="2.10.25.10">
    <property type="entry name" value="Laminin"/>
    <property type="match status" value="1"/>
</dbReference>
<evidence type="ECO:0000259" key="3">
    <source>
        <dbReference type="PROSITE" id="PS00022"/>
    </source>
</evidence>
<reference evidence="5 6" key="1">
    <citation type="submission" date="2024-01" db="EMBL/GenBank/DDBJ databases">
        <title>The genome of the rayed Mediterranean limpet Patella caerulea (Linnaeus, 1758).</title>
        <authorList>
            <person name="Anh-Thu Weber A."/>
            <person name="Halstead-Nussloch G."/>
        </authorList>
    </citation>
    <scope>NUCLEOTIDE SEQUENCE [LARGE SCALE GENOMIC DNA]</scope>
    <source>
        <strain evidence="5">AATW-2023a</strain>
        <tissue evidence="5">Whole specimen</tissue>
    </source>
</reference>
<evidence type="ECO:0000313" key="5">
    <source>
        <dbReference type="EMBL" id="KAK6192291.1"/>
    </source>
</evidence>
<keyword evidence="1" id="KW-1015">Disulfide bond</keyword>
<keyword evidence="2" id="KW-0472">Membrane</keyword>
<dbReference type="PANTHER" id="PTHR16897">
    <property type="entry name" value="OS10G0105400 PROTEIN"/>
    <property type="match status" value="1"/>
</dbReference>
<dbReference type="PROSITE" id="PS00010">
    <property type="entry name" value="ASX_HYDROXYL"/>
    <property type="match status" value="1"/>
</dbReference>
<comment type="caution">
    <text evidence="5">The sequence shown here is derived from an EMBL/GenBank/DDBJ whole genome shotgun (WGS) entry which is preliminary data.</text>
</comment>
<sequence>MLGRRKRSILTQIDQVFTSGDGLTGKGVELLGAKLANMTMGEIVTLIDAKNIDPEMVVKLVNDLRNLALDLYADIIDKVVSGEITNVFKSSDVKLEGDFSFPRQQLTFFEVSQGFLLGGFFYVEFRFSAGCTYGMKIKIGAKIMKMSVYGEAVPYGGLMTTGEISLGFIIYASLRLEGYILTTSFPTRAEIGFSKFPLDIGLTMDVELIPLKLRLLARVLVRIEIPHIVKFEKILFSSEIWEYTTPSIRSRLIDYKNEEKDTTAPTFSEYTDTKSARRKRAVAEPINTPTRHCSVRQLPDRDYTEPAIEISVRSEDDKSQVRLFVTAGTKPGLSDALRQIQLGGQSSIITTILKEDGVPIYFTVVGKNSEGASSTVTCSIPTYDVTLPGGRLEVDFITSSNPGVLKASVVVYEDSELVYTALGVGYGRGIYGDEIVRWTPINMKYQEAQIYNPASDPHGHVAGSLFAASRRGRLIAPKAKTFGMMNFVEACMMKCLELPPSKCLSINYDYGSSGQCELVEAIEGHEYKLAVSGDYVHAERLGIGLAHEFIYKNKNLLHDHMYYFNMDLKNVFGYRNIISTQGVLIDITPPVPGEELMNNSTEDDLETIPCINTIPSDRPEWNTRCIDQSDLVHNHRIIIDELGSRTIFNGHEPLVDDMYFRGNRIISANWDGIHDKESRLLGYSFTAGHKLCEELIHPHHDPHRHLYDESEWTHTGVIKRDVDNVLSDGVYYVTVRALNKVEYGGPLATTICHSTPYIIDNSKPFIHEVFNVEYDEETKDLSVEYNSTDPESGIREVDICLGETTKDCFISDWKRYPHSGQIIHNTSLPGGVPVWTKIRAWNHVQLASIKSSDRPLIIDITPPIAGQVFDGPIYKHDQSYTKYNNKLCANWIDFYDPESGIASFKLFVRSMETDDYLSLGTDYDHGTHQACVDVNDQLLQHNKVYYMEVWAFNDGHIQLNTSAKSNGVIVDLTVPVTGQVVDGLMDNFTDLKYSAAMATISTQWRNHTDPESSIKHYEVKMTRKSKKYYEIETVRDWHELDNSTEYVEYHNFHLKHGDIVRSKLRTTNGALGQVIQETDGYIVDLTPPRLIYLNDGNQQAEDIQYQYNETVIQANFKFIDDESGVDYYKYQVYQTEEGSKVQIFPEIVGTWELIKDGSADGIHVEDQQLISGVHYSVRVVAVNGASSVSTYDTNGFLIDQSPPTMQWVYVGIFSGEEEDRVDGYVYQADTTGIKATWFAYDDVSGIQKYLVSVGTTPGGGEILDWRSFGTERDGYISGIQLDVTKDNSPIYYVSVKAKDGAGLESDVYISTPIIVVDDDKTGIVFDGPEGTVESNPTSVDVDYQRETHTVTVQFSGFESRLHGFAYFDWAIGTTSGGEEAQPFLTAGLHHEERDDISGTSGYGQAVVELESGKTYYTTVRGITNNGHVLESVSDGFTVDISPPVIKVNSISGVMEAEEGDNIYQSEVDSIDIKWTIDDPQSGIYNMYYTVGTYPQGTDVKPITPIQQLLTGNGSLPVRQIQPNTDGKPNIVTIWGENKVGLKGKAVSANLIVDSTPPSEGKVVCPRYIQPHTSLKCSWSGFINIESPIVEFTFGLGSAEGLTDIINPVTLSGHAVNYRTEVPGNVSYEHVYYTIITAKNSVGKTVSAVSDGITVDVTPPVEGRVVELNTEYIINVTSELATRQLNPKSCDTIDECGAIDAVCQESLSSLSIAWSPFRDDESDIVRYEIAVGTTSGGGDIRPYFTVAVQTRHLYIKNLMLMGLSKVYVSVKATNGAGLSTVSVSNGVSLSYISQKLEPLSHIGVWDGAGEHGDIDYQTSVDTIQCSWDVTGDPCPVVQYEWAVERIDGLVVQEFTDTNGRTQGVNDQLELQNDERYICLLRVKNALGFTYNIRSNGVTIEEEPLLPGRVNDGDIEGYDLNFVFTSNKISANWKGFGEDKSEGSRQIEIKSGNLGIFKPAQPDRNQDIEYYEVAVGKDRRFPKTRDSLIPFTNVGLNTSVTFYDLDLVPITATYYFTVRAYSKSMSMAEVTSNGFKIGFNDGVTGGVINMPEFINSNSVVDVQWDGFTSRVGMFMYYLALSSHNEAIYMDCRHFIQVGSMSDNRRLEIFDVLDRENFGKNTFGHLENLNLQQNHSYYVSVIGVDMAGLCKMINHKFHVDITPPSNGKIKIGPYYDMKMAFVSTSESIIAKWKDFTDMDSGLECYRVSLLEEESCDIDASRVVIIPPIEIDSNYTSYTFLELNLKPERVYIIKLEVENKAGLTLEAESAPVVYDASTPTPGLVVDGTNYKMDAVWSRSTSTVLGSILHLPTADGASCPARHILFSDPEWEHYVSVNNYDSSGSKLNIKYRKANVYIHEDELEIKLAKDDKTGTMVSGAYYRDADMNDGGTYELNLRAADGHGKAVTSIIFWDGQVTQIVDFDYTREPDWTLDVCSCCKINQTDPKCLKTCNCTRFLESKNITKRSADTTISDDSSWYVQDLTEHQREVMMGNNSTEKTAAETPDVAIESQTSCGIQILAGDLQKLVTWCKYKNDLYRPMKSERKLKFDPSVSFNRYTIMFFVLNQDALEGSWCLKVYVNDEEVSDLCGVPHFTTDTKIFMQVRNWKNFLPSEPTNEQEFFNVWTTRAIFKSLIMPPDKNALCRYGKPFRGGTTAIIRFEAGISEMKNSDSIVLFKEVVSPCVPCDKPCDRYVCQSNCSSHQFTQYNISLESLDLQPTEIINGTTKPVPYYLTVKAVLGSGQEAVSSSNGFYIDVTPPVFDEDLMLYIDVDQGNYTPVTYQGSNSTIKSIWSCVDNESMVVEYQWGIGSSPGLLDIQSFISTGENPSGTNDRLVGVLEDNSTYYVTVKCFNGAGLESVFTDMKGVTVLLYPPDIEDVGTNMTAGEPFKPPVTPDNTVKVKEGGTIGCSWTISKDSSLREYDFCVGSSEDSYEDIFPCTWVGYNVSGKVSISDGWLLINDEQFKPIGVYHPNFNDTSPDNASTAFKFEPGRTLFLYMRMCNEARRCTMRLVGSSVVINNNSKVVTSSKGGPLRVNLASNEPGRQKREIEVISIETPTVMKEGQSIILTKMDVQRLAEDYTSDAAIDFLSFITNPSETFNRRNNLHRLLVQRLKNQPTDKYFILTSIGHLEIPGPLIVNIKYNPVDMEPHTIPTLLHWNPVQQKWMLSSRSCQTGTNTEVIDETKGEVWIRVCDTWSNGNEDGDSDVYFSKDTLFAVTNILKHIPNTAPTLISTRHMTMMEDSGTLVYSPRVADEEDDDVKVVIVSLSTDHLGSVNITQSGLLLYLPCKECSGELKIQIRLTEIQSEDIEPKTTDETLTIRVLSTNDAPMVFSLVGNRNILHVDSTEPVTILLEENHKFLHQKNNFTWIFGAYDVDKPDELSVHIDGPLNGSLSLSQGRDFDDVLNCNVNEMTSSCLIMDLSHPVEDMSWLYYVMTYIPNDDITGYDVIKLYVSDHMSVRSDVVTFNMAILNMPCINGGTCQSKYTDGTRYKCQDALRADNFYDYYSCNCTNGWSGVNCQEDVNECQSSPCIWPYVCFDFINEYQCACPIDNPNCDSLVGWMIGLIVVAVVMVITLSFLLFYCLSLRRGRGRWPRVFNRFSLSSRTGCDSKIIPFNPTDIEPGCEANCSTI</sequence>
<dbReference type="InterPro" id="IPR018097">
    <property type="entry name" value="EGF_Ca-bd_CS"/>
</dbReference>
<dbReference type="Proteomes" id="UP001347796">
    <property type="component" value="Unassembled WGS sequence"/>
</dbReference>
<feature type="domain" description="EGF-like" evidence="3 4">
    <location>
        <begin position="3502"/>
        <end position="3513"/>
    </location>
</feature>